<gene>
    <name evidence="1" type="ORF">ACFQ21_13660</name>
</gene>
<sequence>MKKILIIVFTLLASYSYSQQLFTGGNECRIRILTDKKEYEFVTRRLEARVNNALERFEFMIPVETIRSLRDSADIDFIRALTQGSVAIELTAALPGNQVDYSFLKTSNTIDLPGELKIGSLRFHDDVEFGGSMPVDKLYFNLQLYLREGNRYLAQVNNENILEIELGARGDRMVGLSSN</sequence>
<evidence type="ECO:0008006" key="3">
    <source>
        <dbReference type="Google" id="ProtNLM"/>
    </source>
</evidence>
<dbReference type="Proteomes" id="UP001597112">
    <property type="component" value="Unassembled WGS sequence"/>
</dbReference>
<evidence type="ECO:0000313" key="2">
    <source>
        <dbReference type="Proteomes" id="UP001597112"/>
    </source>
</evidence>
<evidence type="ECO:0000313" key="1">
    <source>
        <dbReference type="EMBL" id="MFD1000364.1"/>
    </source>
</evidence>
<organism evidence="1 2">
    <name type="scientific">Ohtaekwangia kribbensis</name>
    <dbReference type="NCBI Taxonomy" id="688913"/>
    <lineage>
        <taxon>Bacteria</taxon>
        <taxon>Pseudomonadati</taxon>
        <taxon>Bacteroidota</taxon>
        <taxon>Cytophagia</taxon>
        <taxon>Cytophagales</taxon>
        <taxon>Fulvivirgaceae</taxon>
        <taxon>Ohtaekwangia</taxon>
    </lineage>
</organism>
<reference evidence="2" key="1">
    <citation type="journal article" date="2019" name="Int. J. Syst. Evol. Microbiol.">
        <title>The Global Catalogue of Microorganisms (GCM) 10K type strain sequencing project: providing services to taxonomists for standard genome sequencing and annotation.</title>
        <authorList>
            <consortium name="The Broad Institute Genomics Platform"/>
            <consortium name="The Broad Institute Genome Sequencing Center for Infectious Disease"/>
            <person name="Wu L."/>
            <person name="Ma J."/>
        </authorList>
    </citation>
    <scope>NUCLEOTIDE SEQUENCE [LARGE SCALE GENOMIC DNA]</scope>
    <source>
        <strain evidence="2">CCUG 58938</strain>
    </source>
</reference>
<name>A0ABW3K2M4_9BACT</name>
<accession>A0ABW3K2M4</accession>
<dbReference type="EMBL" id="JBHTKA010000004">
    <property type="protein sequence ID" value="MFD1000364.1"/>
    <property type="molecule type" value="Genomic_DNA"/>
</dbReference>
<dbReference type="RefSeq" id="WP_377579773.1">
    <property type="nucleotide sequence ID" value="NZ_JBHTKA010000004.1"/>
</dbReference>
<protein>
    <recommendedName>
        <fullName evidence="3">Auto-transporter adhesin head GIN domain-containing protein</fullName>
    </recommendedName>
</protein>
<comment type="caution">
    <text evidence="1">The sequence shown here is derived from an EMBL/GenBank/DDBJ whole genome shotgun (WGS) entry which is preliminary data.</text>
</comment>
<keyword evidence="2" id="KW-1185">Reference proteome</keyword>
<proteinExistence type="predicted"/>